<feature type="non-terminal residue" evidence="3">
    <location>
        <position position="55"/>
    </location>
</feature>
<sequence length="55" mass="5770">MDSLHLTADIPASPQAIYDAWLDADEHSAFTGASASVEPQAGGKFSAWDGYIEGT</sequence>
<protein>
    <submittedName>
        <fullName evidence="3">SRPBCC domain-containing protein</fullName>
    </submittedName>
</protein>
<dbReference type="Gene3D" id="3.30.530.20">
    <property type="match status" value="1"/>
</dbReference>
<proteinExistence type="inferred from homology"/>
<organism evidence="3 4">
    <name type="scientific">Candidatus Tanganyikabacteria bacterium</name>
    <dbReference type="NCBI Taxonomy" id="2961651"/>
    <lineage>
        <taxon>Bacteria</taxon>
        <taxon>Bacillati</taxon>
        <taxon>Candidatus Sericytochromatia</taxon>
        <taxon>Candidatus Tanganyikabacteria</taxon>
    </lineage>
</organism>
<dbReference type="AlphaFoldDB" id="A0A937X6N3"/>
<gene>
    <name evidence="3" type="ORF">FJZ00_05465</name>
</gene>
<dbReference type="InterPro" id="IPR023393">
    <property type="entry name" value="START-like_dom_sf"/>
</dbReference>
<accession>A0A937X6N3</accession>
<evidence type="ECO:0000256" key="1">
    <source>
        <dbReference type="ARBA" id="ARBA00006817"/>
    </source>
</evidence>
<reference evidence="3 4" key="1">
    <citation type="submission" date="2019-03" db="EMBL/GenBank/DDBJ databases">
        <title>Lake Tanganyika Metagenome-Assembled Genomes (MAGs).</title>
        <authorList>
            <person name="Tran P."/>
        </authorList>
    </citation>
    <scope>NUCLEOTIDE SEQUENCE [LARGE SCALE GENOMIC DNA]</scope>
    <source>
        <strain evidence="3">K_DeepCast_65m_m2_236</strain>
    </source>
</reference>
<dbReference type="Proteomes" id="UP000703893">
    <property type="component" value="Unassembled WGS sequence"/>
</dbReference>
<dbReference type="EMBL" id="VGJX01000257">
    <property type="protein sequence ID" value="MBM3274576.1"/>
    <property type="molecule type" value="Genomic_DNA"/>
</dbReference>
<dbReference type="SUPFAM" id="SSF55961">
    <property type="entry name" value="Bet v1-like"/>
    <property type="match status" value="1"/>
</dbReference>
<name>A0A937X6N3_9BACT</name>
<evidence type="ECO:0000259" key="2">
    <source>
        <dbReference type="Pfam" id="PF08327"/>
    </source>
</evidence>
<dbReference type="InterPro" id="IPR013538">
    <property type="entry name" value="ASHA1/2-like_C"/>
</dbReference>
<comment type="caution">
    <text evidence="3">The sequence shown here is derived from an EMBL/GenBank/DDBJ whole genome shotgun (WGS) entry which is preliminary data.</text>
</comment>
<feature type="domain" description="Activator of Hsp90 ATPase homologue 1/2-like C-terminal" evidence="2">
    <location>
        <begin position="12"/>
        <end position="49"/>
    </location>
</feature>
<evidence type="ECO:0000313" key="3">
    <source>
        <dbReference type="EMBL" id="MBM3274576.1"/>
    </source>
</evidence>
<evidence type="ECO:0000313" key="4">
    <source>
        <dbReference type="Proteomes" id="UP000703893"/>
    </source>
</evidence>
<dbReference type="Pfam" id="PF08327">
    <property type="entry name" value="AHSA1"/>
    <property type="match status" value="1"/>
</dbReference>
<comment type="similarity">
    <text evidence="1">Belongs to the AHA1 family.</text>
</comment>